<accession>A0A8X6GWS5</accession>
<sequence length="20" mass="2463">HTPVFFRFSFSKPSFKIHPR</sequence>
<dbReference type="AlphaFoldDB" id="A0A8X6GWS5"/>
<name>A0A8X6GWS5_TRICU</name>
<keyword evidence="2" id="KW-1185">Reference proteome</keyword>
<evidence type="ECO:0000313" key="2">
    <source>
        <dbReference type="Proteomes" id="UP000887116"/>
    </source>
</evidence>
<organism evidence="1 2">
    <name type="scientific">Trichonephila clavata</name>
    <name type="common">Joro spider</name>
    <name type="synonym">Nephila clavata</name>
    <dbReference type="NCBI Taxonomy" id="2740835"/>
    <lineage>
        <taxon>Eukaryota</taxon>
        <taxon>Metazoa</taxon>
        <taxon>Ecdysozoa</taxon>
        <taxon>Arthropoda</taxon>
        <taxon>Chelicerata</taxon>
        <taxon>Arachnida</taxon>
        <taxon>Araneae</taxon>
        <taxon>Araneomorphae</taxon>
        <taxon>Entelegynae</taxon>
        <taxon>Araneoidea</taxon>
        <taxon>Nephilidae</taxon>
        <taxon>Trichonephila</taxon>
    </lineage>
</organism>
<dbReference type="Proteomes" id="UP000887116">
    <property type="component" value="Unassembled WGS sequence"/>
</dbReference>
<reference evidence="1" key="1">
    <citation type="submission" date="2020-07" db="EMBL/GenBank/DDBJ databases">
        <title>Multicomponent nature underlies the extraordinary mechanical properties of spider dragline silk.</title>
        <authorList>
            <person name="Kono N."/>
            <person name="Nakamura H."/>
            <person name="Mori M."/>
            <person name="Yoshida Y."/>
            <person name="Ohtoshi R."/>
            <person name="Malay A.D."/>
            <person name="Moran D.A.P."/>
            <person name="Tomita M."/>
            <person name="Numata K."/>
            <person name="Arakawa K."/>
        </authorList>
    </citation>
    <scope>NUCLEOTIDE SEQUENCE</scope>
</reference>
<proteinExistence type="predicted"/>
<feature type="non-terminal residue" evidence="1">
    <location>
        <position position="1"/>
    </location>
</feature>
<dbReference type="EMBL" id="BMAO01017037">
    <property type="protein sequence ID" value="GFR12901.1"/>
    <property type="molecule type" value="Genomic_DNA"/>
</dbReference>
<comment type="caution">
    <text evidence="1">The sequence shown here is derived from an EMBL/GenBank/DDBJ whole genome shotgun (WGS) entry which is preliminary data.</text>
</comment>
<gene>
    <name evidence="1" type="ORF">TNCT_324651</name>
</gene>
<evidence type="ECO:0000313" key="1">
    <source>
        <dbReference type="EMBL" id="GFR12901.1"/>
    </source>
</evidence>
<protein>
    <submittedName>
        <fullName evidence="1">Uncharacterized protein</fullName>
    </submittedName>
</protein>